<keyword evidence="1" id="KW-1133">Transmembrane helix</keyword>
<reference evidence="3" key="1">
    <citation type="submission" date="2019-04" db="EMBL/GenBank/DDBJ databases">
        <title>Friends and foes A comparative genomics studyof 23 Aspergillus species from section Flavi.</title>
        <authorList>
            <consortium name="DOE Joint Genome Institute"/>
            <person name="Kjaerbolling I."/>
            <person name="Vesth T."/>
            <person name="Frisvad J.C."/>
            <person name="Nybo J.L."/>
            <person name="Theobald S."/>
            <person name="Kildgaard S."/>
            <person name="Isbrandt T."/>
            <person name="Kuo A."/>
            <person name="Sato A."/>
            <person name="Lyhne E.K."/>
            <person name="Kogle M.E."/>
            <person name="Wiebenga A."/>
            <person name="Kun R.S."/>
            <person name="Lubbers R.J."/>
            <person name="Makela M.R."/>
            <person name="Barry K."/>
            <person name="Chovatia M."/>
            <person name="Clum A."/>
            <person name="Daum C."/>
            <person name="Haridas S."/>
            <person name="He G."/>
            <person name="LaButti K."/>
            <person name="Lipzen A."/>
            <person name="Mondo S."/>
            <person name="Riley R."/>
            <person name="Salamov A."/>
            <person name="Simmons B.A."/>
            <person name="Magnuson J.K."/>
            <person name="Henrissat B."/>
            <person name="Mortensen U.H."/>
            <person name="Larsen T.O."/>
            <person name="Devries R.P."/>
            <person name="Grigoriev I.V."/>
            <person name="Machida M."/>
            <person name="Baker S.E."/>
            <person name="Andersen M.R."/>
        </authorList>
    </citation>
    <scope>NUCLEOTIDE SEQUENCE [LARGE SCALE GENOMIC DNA]</scope>
    <source>
        <strain evidence="3">CBS 130015</strain>
    </source>
</reference>
<keyword evidence="1" id="KW-0812">Transmembrane</keyword>
<accession>A0A5N6W914</accession>
<dbReference type="Proteomes" id="UP000325433">
    <property type="component" value="Unassembled WGS sequence"/>
</dbReference>
<gene>
    <name evidence="2" type="ORF">BDV41DRAFT_528720</name>
</gene>
<proteinExistence type="predicted"/>
<sequence>MHDYRELLQFTIIEFLFLYRSLLASYFYLFFLRRSYVFTYFFPVISLLASNVIKKFSKNT</sequence>
<keyword evidence="3" id="KW-1185">Reference proteome</keyword>
<dbReference type="EMBL" id="ML738307">
    <property type="protein sequence ID" value="KAE8316319.1"/>
    <property type="molecule type" value="Genomic_DNA"/>
</dbReference>
<evidence type="ECO:0000313" key="3">
    <source>
        <dbReference type="Proteomes" id="UP000325433"/>
    </source>
</evidence>
<dbReference type="AlphaFoldDB" id="A0A5N6W914"/>
<keyword evidence="1" id="KW-0472">Membrane</keyword>
<organism evidence="2 3">
    <name type="scientific">Aspergillus transmontanensis</name>
    <dbReference type="NCBI Taxonomy" id="1034304"/>
    <lineage>
        <taxon>Eukaryota</taxon>
        <taxon>Fungi</taxon>
        <taxon>Dikarya</taxon>
        <taxon>Ascomycota</taxon>
        <taxon>Pezizomycotina</taxon>
        <taxon>Eurotiomycetes</taxon>
        <taxon>Eurotiomycetidae</taxon>
        <taxon>Eurotiales</taxon>
        <taxon>Aspergillaceae</taxon>
        <taxon>Aspergillus</taxon>
        <taxon>Aspergillus subgen. Circumdati</taxon>
    </lineage>
</organism>
<evidence type="ECO:0000256" key="1">
    <source>
        <dbReference type="SAM" id="Phobius"/>
    </source>
</evidence>
<evidence type="ECO:0000313" key="2">
    <source>
        <dbReference type="EMBL" id="KAE8316319.1"/>
    </source>
</evidence>
<protein>
    <submittedName>
        <fullName evidence="2">Uncharacterized protein</fullName>
    </submittedName>
</protein>
<name>A0A5N6W914_9EURO</name>
<feature type="transmembrane region" description="Helical" evidence="1">
    <location>
        <begin position="7"/>
        <end position="29"/>
    </location>
</feature>